<reference evidence="7" key="1">
    <citation type="journal article" date="2019" name="Int. J. Syst. Evol. Microbiol.">
        <title>The Global Catalogue of Microorganisms (GCM) 10K type strain sequencing project: providing services to taxonomists for standard genome sequencing and annotation.</title>
        <authorList>
            <consortium name="The Broad Institute Genomics Platform"/>
            <consortium name="The Broad Institute Genome Sequencing Center for Infectious Disease"/>
            <person name="Wu L."/>
            <person name="Ma J."/>
        </authorList>
    </citation>
    <scope>NUCLEOTIDE SEQUENCE [LARGE SCALE GENOMIC DNA]</scope>
    <source>
        <strain evidence="7">WYCCWR 12678</strain>
    </source>
</reference>
<evidence type="ECO:0000256" key="4">
    <source>
        <dbReference type="ARBA" id="ARBA00022683"/>
    </source>
</evidence>
<organism evidence="6 7">
    <name type="scientific">Effusibacillus consociatus</name>
    <dbReference type="NCBI Taxonomy" id="1117041"/>
    <lineage>
        <taxon>Bacteria</taxon>
        <taxon>Bacillati</taxon>
        <taxon>Bacillota</taxon>
        <taxon>Bacilli</taxon>
        <taxon>Bacillales</taxon>
        <taxon>Alicyclobacillaceae</taxon>
        <taxon>Effusibacillus</taxon>
    </lineage>
</organism>
<dbReference type="Pfam" id="PF02255">
    <property type="entry name" value="PTS_IIA"/>
    <property type="match status" value="1"/>
</dbReference>
<dbReference type="Proteomes" id="UP001596002">
    <property type="component" value="Unassembled WGS sequence"/>
</dbReference>
<keyword evidence="7" id="KW-1185">Reference proteome</keyword>
<protein>
    <submittedName>
        <fullName evidence="6">PTS lactose/cellobiose transporter subunit IIA</fullName>
    </submittedName>
</protein>
<evidence type="ECO:0000256" key="3">
    <source>
        <dbReference type="ARBA" id="ARBA00022679"/>
    </source>
</evidence>
<keyword evidence="4" id="KW-0598">Phosphotransferase system</keyword>
<proteinExistence type="predicted"/>
<name>A0ABV9Q2C3_9BACL</name>
<dbReference type="InterPro" id="IPR036542">
    <property type="entry name" value="PTS_IIA_lac/cel_sf"/>
</dbReference>
<dbReference type="Gene3D" id="1.20.58.80">
    <property type="entry name" value="Phosphotransferase system, lactose/cellobiose-type IIA subunit"/>
    <property type="match status" value="1"/>
</dbReference>
<dbReference type="PANTHER" id="PTHR34382:SF7">
    <property type="entry name" value="PTS SYSTEM N,N'-DIACETYLCHITOBIOSE-SPECIFIC EIIA COMPONENT"/>
    <property type="match status" value="1"/>
</dbReference>
<dbReference type="PANTHER" id="PTHR34382">
    <property type="entry name" value="PTS SYSTEM N,N'-DIACETYLCHITOBIOSE-SPECIFIC EIIA COMPONENT"/>
    <property type="match status" value="1"/>
</dbReference>
<evidence type="ECO:0000313" key="7">
    <source>
        <dbReference type="Proteomes" id="UP001596002"/>
    </source>
</evidence>
<keyword evidence="1" id="KW-0813">Transport</keyword>
<comment type="caution">
    <text evidence="6">The sequence shown here is derived from an EMBL/GenBank/DDBJ whole genome shotgun (WGS) entry which is preliminary data.</text>
</comment>
<gene>
    <name evidence="6" type="ORF">ACFO8Q_13435</name>
</gene>
<sequence>MSEMEQLQFKIILHAGQAKNEAMEAVDLAMNGRIEEAEAKLVTARTELAAAHSLHKELLGQEARGELQLPPSLLLVHAENHLMSGVTELQLSNTIVKLCGKLVAKGSL</sequence>
<evidence type="ECO:0000256" key="1">
    <source>
        <dbReference type="ARBA" id="ARBA00022448"/>
    </source>
</evidence>
<evidence type="ECO:0000256" key="5">
    <source>
        <dbReference type="PROSITE-ProRule" id="PRU00418"/>
    </source>
</evidence>
<keyword evidence="2" id="KW-0762">Sugar transport</keyword>
<dbReference type="SUPFAM" id="SSF46973">
    <property type="entry name" value="Enzyme IIa from lactose specific PTS, IIa-lac"/>
    <property type="match status" value="1"/>
</dbReference>
<feature type="modified residue" description="Phosphohistidine; by HPr" evidence="5">
    <location>
        <position position="77"/>
    </location>
</feature>
<dbReference type="EMBL" id="JBHSHC010000099">
    <property type="protein sequence ID" value="MFC4768351.1"/>
    <property type="molecule type" value="Genomic_DNA"/>
</dbReference>
<accession>A0ABV9Q2C3</accession>
<dbReference type="InterPro" id="IPR003188">
    <property type="entry name" value="PTS_IIA_lac/cel"/>
</dbReference>
<evidence type="ECO:0000256" key="2">
    <source>
        <dbReference type="ARBA" id="ARBA00022597"/>
    </source>
</evidence>
<dbReference type="PROSITE" id="PS51095">
    <property type="entry name" value="PTS_EIIA_TYPE_3"/>
    <property type="match status" value="1"/>
</dbReference>
<dbReference type="RefSeq" id="WP_380026303.1">
    <property type="nucleotide sequence ID" value="NZ_JBHSHC010000099.1"/>
</dbReference>
<evidence type="ECO:0000313" key="6">
    <source>
        <dbReference type="EMBL" id="MFC4768351.1"/>
    </source>
</evidence>
<dbReference type="PIRSF" id="PIRSF000699">
    <property type="entry name" value="PTS_IILac_III"/>
    <property type="match status" value="1"/>
</dbReference>
<keyword evidence="3" id="KW-0808">Transferase</keyword>